<comment type="similarity">
    <text evidence="8">Belongs to the TRAFAC class TrmE-Era-EngA-EngB-Septin-like GTPase superfamily. Septin GTPase family.</text>
</comment>
<dbReference type="SUPFAM" id="SSF52540">
    <property type="entry name" value="P-loop containing nucleoside triphosphate hydrolases"/>
    <property type="match status" value="1"/>
</dbReference>
<dbReference type="PANTHER" id="PTHR18884">
    <property type="entry name" value="SEPTIN"/>
    <property type="match status" value="1"/>
</dbReference>
<feature type="region of interest" description="Disordered" evidence="9">
    <location>
        <begin position="1"/>
        <end position="87"/>
    </location>
</feature>
<feature type="domain" description="Septin-type G" evidence="10">
    <location>
        <begin position="247"/>
        <end position="519"/>
    </location>
</feature>
<dbReference type="Gene3D" id="3.40.50.300">
    <property type="entry name" value="P-loop containing nucleotide triphosphate hydrolases"/>
    <property type="match status" value="1"/>
</dbReference>
<reference evidence="12" key="1">
    <citation type="submission" date="2018-06" db="EMBL/GenBank/DDBJ databases">
        <title>Genome assembly of Danube salmon.</title>
        <authorList>
            <person name="Macqueen D.J."/>
            <person name="Gundappa M.K."/>
        </authorList>
    </citation>
    <scope>NUCLEOTIDE SEQUENCE [LARGE SCALE GENOMIC DNA]</scope>
</reference>
<accession>A0A4W5N3S8</accession>
<organism evidence="11 12">
    <name type="scientific">Hucho hucho</name>
    <name type="common">huchen</name>
    <dbReference type="NCBI Taxonomy" id="62062"/>
    <lineage>
        <taxon>Eukaryota</taxon>
        <taxon>Metazoa</taxon>
        <taxon>Chordata</taxon>
        <taxon>Craniata</taxon>
        <taxon>Vertebrata</taxon>
        <taxon>Euteleostomi</taxon>
        <taxon>Actinopterygii</taxon>
        <taxon>Neopterygii</taxon>
        <taxon>Teleostei</taxon>
        <taxon>Protacanthopterygii</taxon>
        <taxon>Salmoniformes</taxon>
        <taxon>Salmonidae</taxon>
        <taxon>Salmoninae</taxon>
        <taxon>Hucho</taxon>
    </lineage>
</organism>
<dbReference type="GO" id="GO:0005856">
    <property type="term" value="C:cytoskeleton"/>
    <property type="evidence" value="ECO:0007669"/>
    <property type="project" value="UniProtKB-SubCell"/>
</dbReference>
<dbReference type="InterPro" id="IPR027417">
    <property type="entry name" value="P-loop_NTPase"/>
</dbReference>
<keyword evidence="6" id="KW-0206">Cytoskeleton</keyword>
<dbReference type="PROSITE" id="PS51719">
    <property type="entry name" value="G_SEPTIN"/>
    <property type="match status" value="1"/>
</dbReference>
<dbReference type="GeneTree" id="ENSGT00940000157195"/>
<evidence type="ECO:0000256" key="9">
    <source>
        <dbReference type="SAM" id="MobiDB-lite"/>
    </source>
</evidence>
<evidence type="ECO:0000313" key="12">
    <source>
        <dbReference type="Proteomes" id="UP000314982"/>
    </source>
</evidence>
<feature type="compositionally biased region" description="Basic and acidic residues" evidence="9">
    <location>
        <begin position="139"/>
        <end position="156"/>
    </location>
</feature>
<protein>
    <submittedName>
        <fullName evidence="11">Septin 9a</fullName>
    </submittedName>
</protein>
<keyword evidence="2" id="KW-0963">Cytoplasm</keyword>
<dbReference type="Ensembl" id="ENSHHUT00000047849.1">
    <property type="protein sequence ID" value="ENSHHUP00000046146.1"/>
    <property type="gene ID" value="ENSHHUG00000028088.1"/>
</dbReference>
<dbReference type="InterPro" id="IPR030379">
    <property type="entry name" value="G_SEPTIN_dom"/>
</dbReference>
<keyword evidence="4 8" id="KW-0547">Nucleotide-binding</keyword>
<dbReference type="InterPro" id="IPR016491">
    <property type="entry name" value="Septin"/>
</dbReference>
<keyword evidence="12" id="KW-1185">Reference proteome</keyword>
<evidence type="ECO:0000313" key="11">
    <source>
        <dbReference type="Ensembl" id="ENSHHUP00000046146.1"/>
    </source>
</evidence>
<dbReference type="FunFam" id="3.40.50.300:FF:000143">
    <property type="entry name" value="septin-9 isoform X1"/>
    <property type="match status" value="1"/>
</dbReference>
<proteinExistence type="inferred from homology"/>
<comment type="subcellular location">
    <subcellularLocation>
        <location evidence="1">Cytoplasm</location>
        <location evidence="1">Cytoskeleton</location>
    </subcellularLocation>
</comment>
<feature type="compositionally biased region" description="Low complexity" evidence="9">
    <location>
        <begin position="19"/>
        <end position="36"/>
    </location>
</feature>
<name>A0A4W5N3S8_9TELE</name>
<keyword evidence="3" id="KW-0132">Cell division</keyword>
<reference evidence="11" key="2">
    <citation type="submission" date="2025-08" db="UniProtKB">
        <authorList>
            <consortium name="Ensembl"/>
        </authorList>
    </citation>
    <scope>IDENTIFICATION</scope>
</reference>
<keyword evidence="7" id="KW-0131">Cell cycle</keyword>
<keyword evidence="5 8" id="KW-0342">GTP-binding</keyword>
<reference evidence="11" key="3">
    <citation type="submission" date="2025-09" db="UniProtKB">
        <authorList>
            <consortium name="Ensembl"/>
        </authorList>
    </citation>
    <scope>IDENTIFICATION</scope>
</reference>
<dbReference type="GO" id="GO:0051301">
    <property type="term" value="P:cell division"/>
    <property type="evidence" value="ECO:0007669"/>
    <property type="project" value="UniProtKB-KW"/>
</dbReference>
<dbReference type="Pfam" id="PF00735">
    <property type="entry name" value="Septin"/>
    <property type="match status" value="1"/>
</dbReference>
<evidence type="ECO:0000256" key="2">
    <source>
        <dbReference type="ARBA" id="ARBA00022490"/>
    </source>
</evidence>
<dbReference type="GO" id="GO:0005525">
    <property type="term" value="F:GTP binding"/>
    <property type="evidence" value="ECO:0007669"/>
    <property type="project" value="UniProtKB-KW"/>
</dbReference>
<evidence type="ECO:0000259" key="10">
    <source>
        <dbReference type="PROSITE" id="PS51719"/>
    </source>
</evidence>
<evidence type="ECO:0000256" key="8">
    <source>
        <dbReference type="RuleBase" id="RU004560"/>
    </source>
</evidence>
<feature type="region of interest" description="Disordered" evidence="9">
    <location>
        <begin position="117"/>
        <end position="176"/>
    </location>
</feature>
<evidence type="ECO:0000256" key="6">
    <source>
        <dbReference type="ARBA" id="ARBA00023212"/>
    </source>
</evidence>
<feature type="compositionally biased region" description="Polar residues" evidence="9">
    <location>
        <begin position="43"/>
        <end position="65"/>
    </location>
</feature>
<dbReference type="Proteomes" id="UP000314982">
    <property type="component" value="Unassembled WGS sequence"/>
</dbReference>
<evidence type="ECO:0000256" key="1">
    <source>
        <dbReference type="ARBA" id="ARBA00004245"/>
    </source>
</evidence>
<evidence type="ECO:0000256" key="3">
    <source>
        <dbReference type="ARBA" id="ARBA00022618"/>
    </source>
</evidence>
<evidence type="ECO:0000256" key="5">
    <source>
        <dbReference type="ARBA" id="ARBA00023134"/>
    </source>
</evidence>
<dbReference type="AlphaFoldDB" id="A0A4W5N3S8"/>
<evidence type="ECO:0000256" key="7">
    <source>
        <dbReference type="ARBA" id="ARBA00023306"/>
    </source>
</evidence>
<dbReference type="CDD" id="cd01850">
    <property type="entry name" value="CDC_Septin"/>
    <property type="match status" value="1"/>
</dbReference>
<evidence type="ECO:0000256" key="4">
    <source>
        <dbReference type="ARBA" id="ARBA00022741"/>
    </source>
</evidence>
<sequence length="540" mass="60798">LQALKRSFEVEESDASINPSPLSRRTNLRSSTSSQRSFHDLGSSRNSDYPSRTSPSDSNPCSPKTSLRRMELSGGGGRALDTASTRRTEISIEVSSKQIDSSPSPGIARFGLKRPEAQSLGSRAGAVPESSTISSSSHRRAEISLSRSHEPPRRTDPTMASPPRSERTQPPVSETPVVRPIERSEVTTSYSSRAMSEVAVPEMMMPPPAMPAAFQVEKPVPGPGMGDFSYVGIDAILEQMRRKAMKQGFELNIMVVGQSGLGKSTLMNTLFKSKVSRKSVQATSQEKIPKTIDIKSVSHDIEEKGVRMKLTVIDTPGFGDQINNENCWQPIMKFINAQYEQYLQEEININRKKRIPDSRVHCCIYFIPPTGHCLRPLDVEFMRRLSKVVNIVPVIAKADTLTLEERDFFKQKIREELRANGIDVYPQKEFDEDAEDRMINDKIREMIPFAVVGSDQEYQVNGRRLLGRKTKWGTIEVENIAHCEFAYLRDLLIRTHMENIKDITSSIHYEVYRVRRLNENNTAIAHANGLPQHHMTSHEM</sequence>